<evidence type="ECO:0000256" key="2">
    <source>
        <dbReference type="ARBA" id="ARBA00022618"/>
    </source>
</evidence>
<keyword evidence="6" id="KW-0131">Cell cycle</keyword>
<keyword evidence="2" id="KW-0132">Cell division</keyword>
<evidence type="ECO:0000256" key="3">
    <source>
        <dbReference type="ARBA" id="ARBA00022776"/>
    </source>
</evidence>
<evidence type="ECO:0000256" key="4">
    <source>
        <dbReference type="ARBA" id="ARBA00023067"/>
    </source>
</evidence>
<dbReference type="STRING" id="62062.ENSHHUP00000065620"/>
<evidence type="ECO:0000256" key="7">
    <source>
        <dbReference type="SAM" id="MobiDB-lite"/>
    </source>
</evidence>
<dbReference type="GO" id="GO:0042393">
    <property type="term" value="F:histone binding"/>
    <property type="evidence" value="ECO:0007669"/>
    <property type="project" value="TreeGrafter"/>
</dbReference>
<reference evidence="10" key="1">
    <citation type="submission" date="2018-06" db="EMBL/GenBank/DDBJ databases">
        <title>Genome assembly of Danube salmon.</title>
        <authorList>
            <person name="Macqueen D.J."/>
            <person name="Gundappa M.K."/>
        </authorList>
    </citation>
    <scope>NUCLEOTIDE SEQUENCE [LARGE SCALE GENOMIC DNA]</scope>
</reference>
<organism evidence="9 10">
    <name type="scientific">Hucho hucho</name>
    <name type="common">huchen</name>
    <dbReference type="NCBI Taxonomy" id="62062"/>
    <lineage>
        <taxon>Eukaryota</taxon>
        <taxon>Metazoa</taxon>
        <taxon>Chordata</taxon>
        <taxon>Craniata</taxon>
        <taxon>Vertebrata</taxon>
        <taxon>Euteleostomi</taxon>
        <taxon>Actinopterygii</taxon>
        <taxon>Neopterygii</taxon>
        <taxon>Teleostei</taxon>
        <taxon>Protacanthopterygii</taxon>
        <taxon>Salmoniformes</taxon>
        <taxon>Salmonidae</taxon>
        <taxon>Salmoninae</taxon>
        <taxon>Hucho</taxon>
    </lineage>
</organism>
<dbReference type="AlphaFoldDB" id="A0A4W5PVG7"/>
<sequence length="343" mass="37662">MAARCGHGGPSLAELHGAGCPSAVLPVRVPDQLCSRLLQRCSRLLLDQIAEGGEMFANKDVSQFPGASQDPEEQGEQVPAVSCVSLAQLLSLCGCVAFWQVSHLERSVSSELRRRRGETEEREEKAKVPYRKAKQAANDSSVEEELGLMGASAEDTEAELIRKICETELLAEENLLCLFLPLLVRVCSSPGRYCHPQLTTAACLALSQYMMISPSVCEEHIRLLFTVLERSSLPVVRANAIIGLGDLTVRFPNIQEPWTQNLYTRLSDENPAVRQTAVTVHTQLVLKDVLKVRSARWLYCSSTPRHTSPASHSTSSRSSPPRTMLSTTCSQTSSADCQTQREP</sequence>
<name>A0A4W5PVG7_9TELE</name>
<evidence type="ECO:0000259" key="8">
    <source>
        <dbReference type="Pfam" id="PF12717"/>
    </source>
</evidence>
<dbReference type="PANTHER" id="PTHR14222:SF2">
    <property type="entry name" value="CONDENSIN COMPLEX SUBUNIT 1"/>
    <property type="match status" value="1"/>
</dbReference>
<evidence type="ECO:0000256" key="1">
    <source>
        <dbReference type="ARBA" id="ARBA00004123"/>
    </source>
</evidence>
<feature type="compositionally biased region" description="Basic and acidic residues" evidence="7">
    <location>
        <begin position="110"/>
        <end position="127"/>
    </location>
</feature>
<dbReference type="GO" id="GO:0000779">
    <property type="term" value="C:condensed chromosome, centromeric region"/>
    <property type="evidence" value="ECO:0007669"/>
    <property type="project" value="TreeGrafter"/>
</dbReference>
<dbReference type="GO" id="GO:0051301">
    <property type="term" value="P:cell division"/>
    <property type="evidence" value="ECO:0007669"/>
    <property type="project" value="UniProtKB-KW"/>
</dbReference>
<dbReference type="GeneTree" id="ENSGT00940000153566"/>
<dbReference type="GO" id="GO:0007076">
    <property type="term" value="P:mitotic chromosome condensation"/>
    <property type="evidence" value="ECO:0007669"/>
    <property type="project" value="InterPro"/>
</dbReference>
<evidence type="ECO:0000256" key="5">
    <source>
        <dbReference type="ARBA" id="ARBA00023242"/>
    </source>
</evidence>
<proteinExistence type="predicted"/>
<dbReference type="GO" id="GO:0010032">
    <property type="term" value="P:meiotic chromosome condensation"/>
    <property type="evidence" value="ECO:0007669"/>
    <property type="project" value="TreeGrafter"/>
</dbReference>
<dbReference type="InterPro" id="IPR011989">
    <property type="entry name" value="ARM-like"/>
</dbReference>
<accession>A0A4W5PVG7</accession>
<keyword evidence="10" id="KW-1185">Reference proteome</keyword>
<protein>
    <recommendedName>
        <fullName evidence="8">Condensin complex subunit 1 C-terminal domain-containing protein</fullName>
    </recommendedName>
</protein>
<evidence type="ECO:0000256" key="6">
    <source>
        <dbReference type="ARBA" id="ARBA00023306"/>
    </source>
</evidence>
<feature type="compositionally biased region" description="Polar residues" evidence="7">
    <location>
        <begin position="329"/>
        <end position="343"/>
    </location>
</feature>
<dbReference type="GO" id="GO:0000796">
    <property type="term" value="C:condensin complex"/>
    <property type="evidence" value="ECO:0007669"/>
    <property type="project" value="TreeGrafter"/>
</dbReference>
<dbReference type="Proteomes" id="UP000314982">
    <property type="component" value="Unassembled WGS sequence"/>
</dbReference>
<reference evidence="9" key="3">
    <citation type="submission" date="2025-09" db="UniProtKB">
        <authorList>
            <consortium name="Ensembl"/>
        </authorList>
    </citation>
    <scope>IDENTIFICATION</scope>
</reference>
<comment type="subcellular location">
    <subcellularLocation>
        <location evidence="1">Nucleus</location>
    </subcellularLocation>
</comment>
<dbReference type="InterPro" id="IPR016024">
    <property type="entry name" value="ARM-type_fold"/>
</dbReference>
<reference evidence="9" key="2">
    <citation type="submission" date="2025-08" db="UniProtKB">
        <authorList>
            <consortium name="Ensembl"/>
        </authorList>
    </citation>
    <scope>IDENTIFICATION</scope>
</reference>
<keyword evidence="3" id="KW-0498">Mitosis</keyword>
<dbReference type="GO" id="GO:0005634">
    <property type="term" value="C:nucleus"/>
    <property type="evidence" value="ECO:0007669"/>
    <property type="project" value="UniProtKB-SubCell"/>
</dbReference>
<feature type="domain" description="Condensin complex subunit 1 C-terminal" evidence="8">
    <location>
        <begin position="235"/>
        <end position="293"/>
    </location>
</feature>
<keyword evidence="4" id="KW-0226">DNA condensation</keyword>
<dbReference type="Gene3D" id="1.25.10.10">
    <property type="entry name" value="Leucine-rich Repeat Variant"/>
    <property type="match status" value="1"/>
</dbReference>
<dbReference type="Pfam" id="PF12717">
    <property type="entry name" value="Cnd1"/>
    <property type="match status" value="1"/>
</dbReference>
<dbReference type="Ensembl" id="ENSHHUT00000067844.1">
    <property type="protein sequence ID" value="ENSHHUP00000065620.1"/>
    <property type="gene ID" value="ENSHHUG00000038726.1"/>
</dbReference>
<dbReference type="InterPro" id="IPR026971">
    <property type="entry name" value="CND1/NCAPD3"/>
</dbReference>
<dbReference type="InterPro" id="IPR032682">
    <property type="entry name" value="Cnd1_C"/>
</dbReference>
<feature type="compositionally biased region" description="Low complexity" evidence="7">
    <location>
        <begin position="303"/>
        <end position="328"/>
    </location>
</feature>
<dbReference type="SUPFAM" id="SSF48371">
    <property type="entry name" value="ARM repeat"/>
    <property type="match status" value="1"/>
</dbReference>
<evidence type="ECO:0000313" key="9">
    <source>
        <dbReference type="Ensembl" id="ENSHHUP00000065620.1"/>
    </source>
</evidence>
<feature type="region of interest" description="Disordered" evidence="7">
    <location>
        <begin position="110"/>
        <end position="134"/>
    </location>
</feature>
<dbReference type="PANTHER" id="PTHR14222">
    <property type="entry name" value="CONDENSIN"/>
    <property type="match status" value="1"/>
</dbReference>
<evidence type="ECO:0000313" key="10">
    <source>
        <dbReference type="Proteomes" id="UP000314982"/>
    </source>
</evidence>
<keyword evidence="5" id="KW-0539">Nucleus</keyword>
<feature type="region of interest" description="Disordered" evidence="7">
    <location>
        <begin position="303"/>
        <end position="343"/>
    </location>
</feature>